<dbReference type="PANTHER" id="PTHR39082:SF1">
    <property type="entry name" value="SCAVENGER RECEPTOR CLASS A MEMBER 3"/>
    <property type="match status" value="1"/>
</dbReference>
<protein>
    <submittedName>
        <fullName evidence="4">Predicted nucleic acid-binding protein, contains Zn-ribbon domain</fullName>
    </submittedName>
</protein>
<gene>
    <name evidence="4" type="ORF">SAMN05443428_10733</name>
</gene>
<organism evidence="4 5">
    <name type="scientific">Caloramator quimbayensis</name>
    <dbReference type="NCBI Taxonomy" id="1147123"/>
    <lineage>
        <taxon>Bacteria</taxon>
        <taxon>Bacillati</taxon>
        <taxon>Bacillota</taxon>
        <taxon>Clostridia</taxon>
        <taxon>Eubacteriales</taxon>
        <taxon>Clostridiaceae</taxon>
        <taxon>Caloramator</taxon>
    </lineage>
</organism>
<reference evidence="5" key="1">
    <citation type="submission" date="2017-02" db="EMBL/GenBank/DDBJ databases">
        <authorList>
            <person name="Varghese N."/>
            <person name="Submissions S."/>
        </authorList>
    </citation>
    <scope>NUCLEOTIDE SEQUENCE [LARGE SCALE GENOMIC DNA]</scope>
    <source>
        <strain evidence="5">USBA 833</strain>
    </source>
</reference>
<dbReference type="InterPro" id="IPR052376">
    <property type="entry name" value="Oxidative_Scav/Glycosyltrans"/>
</dbReference>
<dbReference type="Gene3D" id="1.10.287.1490">
    <property type="match status" value="1"/>
</dbReference>
<keyword evidence="5" id="KW-1185">Reference proteome</keyword>
<dbReference type="STRING" id="1147123.SAMN05443428_10733"/>
<accession>A0A1T4XAE7</accession>
<evidence type="ECO:0000259" key="3">
    <source>
        <dbReference type="Pfam" id="PF24481"/>
    </source>
</evidence>
<dbReference type="Proteomes" id="UP000190105">
    <property type="component" value="Unassembled WGS sequence"/>
</dbReference>
<dbReference type="Pfam" id="PF24481">
    <property type="entry name" value="CT398_CC"/>
    <property type="match status" value="1"/>
</dbReference>
<feature type="domain" description="C4-type zinc ribbon" evidence="2">
    <location>
        <begin position="198"/>
        <end position="229"/>
    </location>
</feature>
<evidence type="ECO:0000313" key="5">
    <source>
        <dbReference type="Proteomes" id="UP000190105"/>
    </source>
</evidence>
<dbReference type="AlphaFoldDB" id="A0A1T4XAE7"/>
<feature type="coiled-coil region" evidence="1">
    <location>
        <begin position="115"/>
        <end position="177"/>
    </location>
</feature>
<dbReference type="InterPro" id="IPR056003">
    <property type="entry name" value="CT398_CC_hairpin"/>
</dbReference>
<evidence type="ECO:0000256" key="1">
    <source>
        <dbReference type="SAM" id="Coils"/>
    </source>
</evidence>
<dbReference type="InterPro" id="IPR003743">
    <property type="entry name" value="Zf-RING_7"/>
</dbReference>
<dbReference type="RefSeq" id="WP_179122208.1">
    <property type="nucleotide sequence ID" value="NZ_FUYH01000007.1"/>
</dbReference>
<dbReference type="Pfam" id="PF02591">
    <property type="entry name" value="Zn_ribbon_9"/>
    <property type="match status" value="1"/>
</dbReference>
<evidence type="ECO:0000259" key="2">
    <source>
        <dbReference type="Pfam" id="PF02591"/>
    </source>
</evidence>
<feature type="domain" description="CT398-like coiled coil hairpin" evidence="3">
    <location>
        <begin position="8"/>
        <end position="186"/>
    </location>
</feature>
<feature type="coiled-coil region" evidence="1">
    <location>
        <begin position="25"/>
        <end position="80"/>
    </location>
</feature>
<proteinExistence type="predicted"/>
<dbReference type="EMBL" id="FUYH01000007">
    <property type="protein sequence ID" value="SKA86068.1"/>
    <property type="molecule type" value="Genomic_DNA"/>
</dbReference>
<evidence type="ECO:0000313" key="4">
    <source>
        <dbReference type="EMBL" id="SKA86068.1"/>
    </source>
</evidence>
<dbReference type="PANTHER" id="PTHR39082">
    <property type="entry name" value="PHOSPHOLIPASE C-BETA-2-RELATED"/>
    <property type="match status" value="1"/>
</dbReference>
<name>A0A1T4XAE7_9CLOT</name>
<keyword evidence="1" id="KW-0175">Coiled coil</keyword>
<sequence>MDIDLLFEISKIDDEIKSLEKNKNIKDMAIKIRKYREDYEKYKKEYDEISRDIKEIEDSINDITKDIESINSDIKIIENKLYSTSNLKTIDVWQKSLEQKKYEVCKKEEEVYNILERLDKIKKDKENILNKAKELKDSYNFLREEYIKATNEINIRVKELNEKRELLMKEIDDLIVEEYEKIKNVKGYGMRALKDEICSGCGIDVPTVIISEARNKRKITKCPHCGVILYVID</sequence>